<keyword evidence="4" id="KW-1185">Reference proteome</keyword>
<dbReference type="EMBL" id="KV454016">
    <property type="protein sequence ID" value="ODV94164.1"/>
    <property type="molecule type" value="Genomic_DNA"/>
</dbReference>
<feature type="region of interest" description="Disordered" evidence="1">
    <location>
        <begin position="83"/>
        <end position="124"/>
    </location>
</feature>
<dbReference type="Proteomes" id="UP000094236">
    <property type="component" value="Unassembled WGS sequence"/>
</dbReference>
<evidence type="ECO:0000313" key="3">
    <source>
        <dbReference type="EMBL" id="ODV94164.1"/>
    </source>
</evidence>
<proteinExistence type="predicted"/>
<dbReference type="SMART" id="SM00213">
    <property type="entry name" value="UBQ"/>
    <property type="match status" value="1"/>
</dbReference>
<dbReference type="PRINTS" id="PR00348">
    <property type="entry name" value="UBIQUITIN"/>
</dbReference>
<sequence>MADQTNEEITITIKSSGDKKYSLTVLPSLTIAELKEKISHEADVPTDRQRLIYSGRVLKDADTVASYKIQSGHTIHLVKSAGTGSGSGAGSGAGTSSSLSGTNTGSRTAGAQSSGNTDSSTSAPSNIAAGTGAFNPLAGLTGARYAGYNVPMPSASMFGADGGMDSLPDENQLSEMLESPGMQAAMQQMLSDPQMLDFLIQQSPQLRSMGPMAREMLQSDYMRQMLTNPQMMRQMMQMNRTLGGLGGGLGGSGGSTTPFPAPGPTGANANTDSNSNESREGSANNTNSPLAGQASSASASSAAAAANPFAALFPNGTPSAQANPFASLLAGGNFGAGGAGSGAGSVDGYALRKWSWRGRLSSC</sequence>
<dbReference type="SMART" id="SM00727">
    <property type="entry name" value="STI1"/>
    <property type="match status" value="2"/>
</dbReference>
<feature type="compositionally biased region" description="Gly residues" evidence="1">
    <location>
        <begin position="243"/>
        <end position="254"/>
    </location>
</feature>
<feature type="compositionally biased region" description="Gly residues" evidence="1">
    <location>
        <begin position="83"/>
        <end position="93"/>
    </location>
</feature>
<feature type="compositionally biased region" description="Low complexity" evidence="1">
    <location>
        <begin position="94"/>
        <end position="106"/>
    </location>
</feature>
<dbReference type="InterPro" id="IPR015496">
    <property type="entry name" value="Ubiquilin"/>
</dbReference>
<feature type="region of interest" description="Disordered" evidence="1">
    <location>
        <begin position="241"/>
        <end position="295"/>
    </location>
</feature>
<dbReference type="GO" id="GO:0006511">
    <property type="term" value="P:ubiquitin-dependent protein catabolic process"/>
    <property type="evidence" value="ECO:0007669"/>
    <property type="project" value="TreeGrafter"/>
</dbReference>
<feature type="domain" description="Ubiquitin-like" evidence="2">
    <location>
        <begin position="9"/>
        <end position="84"/>
    </location>
</feature>
<dbReference type="STRING" id="669874.A0A1E4TR08"/>
<dbReference type="SUPFAM" id="SSF54236">
    <property type="entry name" value="Ubiquitin-like"/>
    <property type="match status" value="1"/>
</dbReference>
<dbReference type="PROSITE" id="PS50053">
    <property type="entry name" value="UBIQUITIN_2"/>
    <property type="match status" value="1"/>
</dbReference>
<dbReference type="CDD" id="cd16106">
    <property type="entry name" value="Ubl_Dsk2p_like"/>
    <property type="match status" value="1"/>
</dbReference>
<dbReference type="PANTHER" id="PTHR10677:SF3">
    <property type="entry name" value="FI07626P-RELATED"/>
    <property type="match status" value="1"/>
</dbReference>
<dbReference type="GO" id="GO:0036435">
    <property type="term" value="F:K48-linked polyubiquitin modification-dependent protein binding"/>
    <property type="evidence" value="ECO:0007669"/>
    <property type="project" value="EnsemblFungi"/>
</dbReference>
<dbReference type="GO" id="GO:0072665">
    <property type="term" value="P:protein localization to vacuole"/>
    <property type="evidence" value="ECO:0007669"/>
    <property type="project" value="EnsemblFungi"/>
</dbReference>
<dbReference type="GO" id="GO:0036503">
    <property type="term" value="P:ERAD pathway"/>
    <property type="evidence" value="ECO:0007669"/>
    <property type="project" value="EnsemblFungi"/>
</dbReference>
<reference evidence="4" key="1">
    <citation type="submission" date="2016-05" db="EMBL/GenBank/DDBJ databases">
        <title>Comparative genomics of biotechnologically important yeasts.</title>
        <authorList>
            <consortium name="DOE Joint Genome Institute"/>
            <person name="Riley R."/>
            <person name="Haridas S."/>
            <person name="Wolfe K.H."/>
            <person name="Lopes M.R."/>
            <person name="Hittinger C.T."/>
            <person name="Goker M."/>
            <person name="Salamov A."/>
            <person name="Wisecaver J."/>
            <person name="Long T.M."/>
            <person name="Aerts A.L."/>
            <person name="Barry K."/>
            <person name="Choi C."/>
            <person name="Clum A."/>
            <person name="Coughlan A.Y."/>
            <person name="Deshpande S."/>
            <person name="Douglass A.P."/>
            <person name="Hanson S.J."/>
            <person name="Klenk H.-P."/>
            <person name="Labutti K."/>
            <person name="Lapidus A."/>
            <person name="Lindquist E."/>
            <person name="Lipzen A."/>
            <person name="Meier-Kolthoff J.P."/>
            <person name="Ohm R.A."/>
            <person name="Otillar R.P."/>
            <person name="Pangilinan J."/>
            <person name="Peng Y."/>
            <person name="Rokas A."/>
            <person name="Rosa C.A."/>
            <person name="Scheuner C."/>
            <person name="Sibirny A.A."/>
            <person name="Slot J.C."/>
            <person name="Stielow J.B."/>
            <person name="Sun H."/>
            <person name="Kurtzman C.P."/>
            <person name="Blackwell M."/>
            <person name="Grigoriev I.V."/>
            <person name="Jeffries T.W."/>
        </authorList>
    </citation>
    <scope>NUCLEOTIDE SEQUENCE [LARGE SCALE GENOMIC DNA]</scope>
    <source>
        <strain evidence="4">NRRL Y-2460</strain>
    </source>
</reference>
<organism evidence="3 4">
    <name type="scientific">Pachysolen tannophilus NRRL Y-2460</name>
    <dbReference type="NCBI Taxonomy" id="669874"/>
    <lineage>
        <taxon>Eukaryota</taxon>
        <taxon>Fungi</taxon>
        <taxon>Dikarya</taxon>
        <taxon>Ascomycota</taxon>
        <taxon>Saccharomycotina</taxon>
        <taxon>Pichiomycetes</taxon>
        <taxon>Pachysolenaceae</taxon>
        <taxon>Pachysolen</taxon>
    </lineage>
</organism>
<dbReference type="GO" id="GO:0005829">
    <property type="term" value="C:cytosol"/>
    <property type="evidence" value="ECO:0007669"/>
    <property type="project" value="TreeGrafter"/>
</dbReference>
<dbReference type="InterPro" id="IPR029071">
    <property type="entry name" value="Ubiquitin-like_domsf"/>
</dbReference>
<dbReference type="InterPro" id="IPR000626">
    <property type="entry name" value="Ubiquitin-like_dom"/>
</dbReference>
<dbReference type="Gene3D" id="3.10.20.90">
    <property type="entry name" value="Phosphatidylinositol 3-kinase Catalytic Subunit, Chain A, domain 1"/>
    <property type="match status" value="1"/>
</dbReference>
<accession>A0A1E4TR08</accession>
<dbReference type="GO" id="GO:0030674">
    <property type="term" value="F:protein-macromolecule adaptor activity"/>
    <property type="evidence" value="ECO:0007669"/>
    <property type="project" value="EnsemblFungi"/>
</dbReference>
<dbReference type="OrthoDB" id="267397at2759"/>
<evidence type="ECO:0000256" key="1">
    <source>
        <dbReference type="SAM" id="MobiDB-lite"/>
    </source>
</evidence>
<evidence type="ECO:0000259" key="2">
    <source>
        <dbReference type="PROSITE" id="PS50053"/>
    </source>
</evidence>
<feature type="compositionally biased region" description="Polar residues" evidence="1">
    <location>
        <begin position="268"/>
        <end position="290"/>
    </location>
</feature>
<dbReference type="GO" id="GO:0030474">
    <property type="term" value="P:spindle pole body duplication"/>
    <property type="evidence" value="ECO:0007669"/>
    <property type="project" value="EnsemblFungi"/>
</dbReference>
<dbReference type="Pfam" id="PF23195">
    <property type="entry name" value="UBQLN1"/>
    <property type="match status" value="1"/>
</dbReference>
<name>A0A1E4TR08_PACTA</name>
<evidence type="ECO:0000313" key="4">
    <source>
        <dbReference type="Proteomes" id="UP000094236"/>
    </source>
</evidence>
<dbReference type="InterPro" id="IPR006636">
    <property type="entry name" value="STI1_HS-bd"/>
</dbReference>
<dbReference type="Pfam" id="PF00240">
    <property type="entry name" value="ubiquitin"/>
    <property type="match status" value="1"/>
</dbReference>
<protein>
    <recommendedName>
        <fullName evidence="2">Ubiquitin-like domain-containing protein</fullName>
    </recommendedName>
</protein>
<dbReference type="PANTHER" id="PTHR10677">
    <property type="entry name" value="UBIQUILIN"/>
    <property type="match status" value="1"/>
</dbReference>
<dbReference type="AlphaFoldDB" id="A0A1E4TR08"/>
<dbReference type="InterPro" id="IPR019956">
    <property type="entry name" value="Ubiquitin_dom"/>
</dbReference>
<gene>
    <name evidence="3" type="ORF">PACTADRAFT_86383</name>
</gene>
<feature type="compositionally biased region" description="Polar residues" evidence="1">
    <location>
        <begin position="107"/>
        <end position="124"/>
    </location>
</feature>